<dbReference type="GO" id="GO:0046872">
    <property type="term" value="F:metal ion binding"/>
    <property type="evidence" value="ECO:0007669"/>
    <property type="project" value="UniProtKB-KW"/>
</dbReference>
<evidence type="ECO:0000256" key="11">
    <source>
        <dbReference type="ARBA" id="ARBA00023204"/>
    </source>
</evidence>
<evidence type="ECO:0000256" key="10">
    <source>
        <dbReference type="ARBA" id="ARBA00023027"/>
    </source>
</evidence>
<feature type="binding site" evidence="14">
    <location>
        <position position="447"/>
    </location>
    <ligand>
        <name>Zn(2+)</name>
        <dbReference type="ChEBI" id="CHEBI:29105"/>
    </ligand>
</feature>
<evidence type="ECO:0000313" key="17">
    <source>
        <dbReference type="EMBL" id="TWH77150.1"/>
    </source>
</evidence>
<organism evidence="17 18">
    <name type="scientific">Azomonas agilis</name>
    <dbReference type="NCBI Taxonomy" id="116849"/>
    <lineage>
        <taxon>Bacteria</taxon>
        <taxon>Pseudomonadati</taxon>
        <taxon>Pseudomonadota</taxon>
        <taxon>Gammaproteobacteria</taxon>
        <taxon>Pseudomonadales</taxon>
        <taxon>Pseudomonadaceae</taxon>
        <taxon>Azomonas</taxon>
    </lineage>
</organism>
<comment type="similarity">
    <text evidence="13 14">Belongs to the NAD-dependent DNA ligase family. LigA subfamily.</text>
</comment>
<dbReference type="SUPFAM" id="SSF52113">
    <property type="entry name" value="BRCT domain"/>
    <property type="match status" value="1"/>
</dbReference>
<dbReference type="CDD" id="cd00114">
    <property type="entry name" value="LIGANc"/>
    <property type="match status" value="1"/>
</dbReference>
<dbReference type="Gene3D" id="3.40.50.10190">
    <property type="entry name" value="BRCT domain"/>
    <property type="match status" value="1"/>
</dbReference>
<feature type="domain" description="BRCT" evidence="16">
    <location>
        <begin position="700"/>
        <end position="782"/>
    </location>
</feature>
<feature type="active site" description="N6-AMP-lysine intermediate" evidence="14">
    <location>
        <position position="119"/>
    </location>
</feature>
<dbReference type="PANTHER" id="PTHR23389">
    <property type="entry name" value="CHROMOSOME TRANSMISSION FIDELITY FACTOR 18"/>
    <property type="match status" value="1"/>
</dbReference>
<name>A0A562J213_9GAMM</name>
<protein>
    <recommendedName>
        <fullName evidence="3 14">DNA ligase</fullName>
        <ecNumber evidence="2 14">6.5.1.2</ecNumber>
    </recommendedName>
    <alternativeName>
        <fullName evidence="14">Polydeoxyribonucleotide synthase [NAD(+)]</fullName>
    </alternativeName>
</protein>
<evidence type="ECO:0000256" key="4">
    <source>
        <dbReference type="ARBA" id="ARBA00022598"/>
    </source>
</evidence>
<evidence type="ECO:0000256" key="1">
    <source>
        <dbReference type="ARBA" id="ARBA00004067"/>
    </source>
</evidence>
<dbReference type="Proteomes" id="UP000319627">
    <property type="component" value="Unassembled WGS sequence"/>
</dbReference>
<feature type="binding site" evidence="14">
    <location>
        <position position="441"/>
    </location>
    <ligand>
        <name>Zn(2+)</name>
        <dbReference type="ChEBI" id="CHEBI:29105"/>
    </ligand>
</feature>
<sequence length="782" mass="85607">MPVDATTAARAQQLRRELETHNHRYYVLDEPSIPDAEYDRLFRELQALEAEYPELLTSDSPTQRVGGEALEAFGQIQHRVPMLSLGNAFSEQDLWDFDRRIREALEQPQARLAYCCEPKLDGLAVNLRYEQGVLVSGATRGNGAVGEDISLNLRTIKNIPLRLHGQDWPEVLEVRGEVYMPKAGFEALNARQLEAGAKPFANPRNAAAGSLRQLDSRITATRPLAFCSYGIGEVVGDLPDTQTAVLQALKSWGLPISPEQRLVEGAEGCLAYYQDIAARRDQLPYEIDGVVFKLNALADQQTLGFRAREPRWAIAHKFPAQEAVTELLDVEFQVGRTGAITPVARLQPVAVGGVMVSNASLHNMDEVARLDIRIGDQVILRRAGDVIPQILGIVPEQRPAEARPVAIPEVCPVCGAQVERTRLTRHSKGSESQTEGAIYRCVGRLACQAQVQQAIIHFVSRKAMDIEGLGEKIVEQLVAQSLIRSPADLYALTYEQIIVLEGFAEVSTRNLLAAIEASKQPSLARFIYALGIPEVGEETARRLALALGSLARIRQALPEVLLWLPDVGLEVAGEIHHFFQDAHNQQVLERLAALGVQAQEEGVLHSDFSACATLAELLERLNIPGIARTGAQKLASHFKTLEALITADWLELAGVKGVNEKARRSLSEYFSHAERQKYALALEAQLRDFGMHWDSPKAQNTALPLAGQTWVLTGTLSSLTRPQAKARLEQLGAKVAGSVSAKTHCVVAGAEAGSKLDKAQDLGISVLDEAAFLAYLAQLETQ</sequence>
<dbReference type="Gene3D" id="1.10.150.20">
    <property type="entry name" value="5' to 3' exonuclease, C-terminal subdomain"/>
    <property type="match status" value="3"/>
</dbReference>
<dbReference type="PROSITE" id="PS01055">
    <property type="entry name" value="DNA_LIGASE_N1"/>
    <property type="match status" value="1"/>
</dbReference>
<dbReference type="InterPro" id="IPR001679">
    <property type="entry name" value="DNA_ligase"/>
</dbReference>
<dbReference type="PANTHER" id="PTHR23389:SF9">
    <property type="entry name" value="DNA LIGASE"/>
    <property type="match status" value="1"/>
</dbReference>
<dbReference type="Gene3D" id="3.30.470.30">
    <property type="entry name" value="DNA ligase/mRNA capping enzyme"/>
    <property type="match status" value="1"/>
</dbReference>
<dbReference type="FunFam" id="3.30.470.30:FF:000001">
    <property type="entry name" value="DNA ligase"/>
    <property type="match status" value="1"/>
</dbReference>
<dbReference type="AlphaFoldDB" id="A0A562J213"/>
<dbReference type="FunFam" id="2.40.50.140:FF:000012">
    <property type="entry name" value="DNA ligase"/>
    <property type="match status" value="1"/>
</dbReference>
<feature type="binding site" evidence="14">
    <location>
        <position position="140"/>
    </location>
    <ligand>
        <name>NAD(+)</name>
        <dbReference type="ChEBI" id="CHEBI:57540"/>
    </ligand>
</feature>
<evidence type="ECO:0000256" key="13">
    <source>
        <dbReference type="ARBA" id="ARBA00060881"/>
    </source>
</evidence>
<comment type="cofactor">
    <cofactor evidence="14">
        <name>Mg(2+)</name>
        <dbReference type="ChEBI" id="CHEBI:18420"/>
    </cofactor>
    <cofactor evidence="14">
        <name>Mn(2+)</name>
        <dbReference type="ChEBI" id="CHEBI:29035"/>
    </cofactor>
</comment>
<feature type="binding site" evidence="14">
    <location>
        <position position="293"/>
    </location>
    <ligand>
        <name>NAD(+)</name>
        <dbReference type="ChEBI" id="CHEBI:57540"/>
    </ligand>
</feature>
<keyword evidence="7 14" id="KW-0227">DNA damage</keyword>
<feature type="binding site" evidence="14">
    <location>
        <begin position="35"/>
        <end position="39"/>
    </location>
    <ligand>
        <name>NAD(+)</name>
        <dbReference type="ChEBI" id="CHEBI:57540"/>
    </ligand>
</feature>
<dbReference type="PROSITE" id="PS50172">
    <property type="entry name" value="BRCT"/>
    <property type="match status" value="1"/>
</dbReference>
<dbReference type="SMART" id="SM00532">
    <property type="entry name" value="LIGANc"/>
    <property type="match status" value="1"/>
</dbReference>
<dbReference type="NCBIfam" id="NF005932">
    <property type="entry name" value="PRK07956.1"/>
    <property type="match status" value="1"/>
</dbReference>
<proteinExistence type="inferred from homology"/>
<dbReference type="SMART" id="SM00278">
    <property type="entry name" value="HhH1"/>
    <property type="match status" value="5"/>
</dbReference>
<dbReference type="InterPro" id="IPR012340">
    <property type="entry name" value="NA-bd_OB-fold"/>
</dbReference>
<dbReference type="Gene3D" id="6.20.10.30">
    <property type="match status" value="1"/>
</dbReference>
<feature type="binding site" evidence="14">
    <location>
        <position position="411"/>
    </location>
    <ligand>
        <name>Zn(2+)</name>
        <dbReference type="ChEBI" id="CHEBI:29105"/>
    </ligand>
</feature>
<evidence type="ECO:0000256" key="9">
    <source>
        <dbReference type="ARBA" id="ARBA00022842"/>
    </source>
</evidence>
<dbReference type="InterPro" id="IPR041663">
    <property type="entry name" value="DisA/LigA_HHH"/>
</dbReference>
<dbReference type="Gene3D" id="2.40.50.140">
    <property type="entry name" value="Nucleic acid-binding proteins"/>
    <property type="match status" value="1"/>
</dbReference>
<dbReference type="InterPro" id="IPR003583">
    <property type="entry name" value="Hlx-hairpin-Hlx_DNA-bd_motif"/>
</dbReference>
<dbReference type="PROSITE" id="PS01056">
    <property type="entry name" value="DNA_LIGASE_N2"/>
    <property type="match status" value="1"/>
</dbReference>
<dbReference type="InterPro" id="IPR018239">
    <property type="entry name" value="DNA_ligase_AS"/>
</dbReference>
<keyword evidence="9 14" id="KW-0460">Magnesium</keyword>
<reference evidence="17 18" key="1">
    <citation type="submission" date="2019-07" db="EMBL/GenBank/DDBJ databases">
        <title>Genomic Encyclopedia of Type Strains, Phase I: the one thousand microbial genomes (KMG-I) project.</title>
        <authorList>
            <person name="Kyrpides N."/>
        </authorList>
    </citation>
    <scope>NUCLEOTIDE SEQUENCE [LARGE SCALE GENOMIC DNA]</scope>
    <source>
        <strain evidence="17 18">DSM 375</strain>
    </source>
</reference>
<dbReference type="SUPFAM" id="SSF47781">
    <property type="entry name" value="RuvA domain 2-like"/>
    <property type="match status" value="2"/>
</dbReference>
<dbReference type="OrthoDB" id="9759736at2"/>
<dbReference type="PIRSF" id="PIRSF001604">
    <property type="entry name" value="LigA"/>
    <property type="match status" value="1"/>
</dbReference>
<dbReference type="Pfam" id="PF01653">
    <property type="entry name" value="DNA_ligase_aden"/>
    <property type="match status" value="1"/>
</dbReference>
<dbReference type="InterPro" id="IPR036420">
    <property type="entry name" value="BRCT_dom_sf"/>
</dbReference>
<dbReference type="GO" id="GO:0006281">
    <property type="term" value="P:DNA repair"/>
    <property type="evidence" value="ECO:0007669"/>
    <property type="project" value="UniProtKB-KW"/>
</dbReference>
<dbReference type="FunFam" id="1.10.150.20:FF:000006">
    <property type="entry name" value="DNA ligase"/>
    <property type="match status" value="1"/>
</dbReference>
<keyword evidence="5 14" id="KW-0235">DNA replication</keyword>
<evidence type="ECO:0000313" key="18">
    <source>
        <dbReference type="Proteomes" id="UP000319627"/>
    </source>
</evidence>
<evidence type="ECO:0000256" key="2">
    <source>
        <dbReference type="ARBA" id="ARBA00012722"/>
    </source>
</evidence>
<comment type="caution">
    <text evidence="17">The sequence shown here is derived from an EMBL/GenBank/DDBJ whole genome shotgun (WGS) entry which is preliminary data.</text>
</comment>
<dbReference type="SUPFAM" id="SSF56091">
    <property type="entry name" value="DNA ligase/mRNA capping enzyme, catalytic domain"/>
    <property type="match status" value="1"/>
</dbReference>
<dbReference type="GO" id="GO:0003677">
    <property type="term" value="F:DNA binding"/>
    <property type="evidence" value="ECO:0007669"/>
    <property type="project" value="InterPro"/>
</dbReference>
<keyword evidence="10 14" id="KW-0520">NAD</keyword>
<dbReference type="InterPro" id="IPR013840">
    <property type="entry name" value="DNAligase_N"/>
</dbReference>
<comment type="function">
    <text evidence="1 14">DNA ligase that catalyzes the formation of phosphodiester linkages between 5'-phosphoryl and 3'-hydroxyl groups in double-stranded DNA using NAD as a coenzyme and as the energy source for the reaction. It is essential for DNA replication and repair of damaged DNA.</text>
</comment>
<dbReference type="InterPro" id="IPR010994">
    <property type="entry name" value="RuvA_2-like"/>
</dbReference>
<dbReference type="FunFam" id="1.10.150.20:FF:000007">
    <property type="entry name" value="DNA ligase"/>
    <property type="match status" value="1"/>
</dbReference>
<dbReference type="SUPFAM" id="SSF50249">
    <property type="entry name" value="Nucleic acid-binding proteins"/>
    <property type="match status" value="1"/>
</dbReference>
<dbReference type="FunFam" id="1.10.287.610:FF:000002">
    <property type="entry name" value="DNA ligase"/>
    <property type="match status" value="1"/>
</dbReference>
<dbReference type="EC" id="6.5.1.2" evidence="2 14"/>
<evidence type="ECO:0000256" key="3">
    <source>
        <dbReference type="ARBA" id="ARBA00013308"/>
    </source>
</evidence>
<evidence type="ECO:0000256" key="6">
    <source>
        <dbReference type="ARBA" id="ARBA00022723"/>
    </source>
</evidence>
<dbReference type="GO" id="GO:0005829">
    <property type="term" value="C:cytosol"/>
    <property type="evidence" value="ECO:0007669"/>
    <property type="project" value="TreeGrafter"/>
</dbReference>
<dbReference type="RefSeq" id="WP_144569847.1">
    <property type="nucleotide sequence ID" value="NZ_VLKG01000001.1"/>
</dbReference>
<dbReference type="Gene3D" id="1.10.287.610">
    <property type="entry name" value="Helix hairpin bin"/>
    <property type="match status" value="1"/>
</dbReference>
<dbReference type="Pfam" id="PF00533">
    <property type="entry name" value="BRCT"/>
    <property type="match status" value="1"/>
</dbReference>
<comment type="catalytic activity">
    <reaction evidence="12 14 15">
        <text>NAD(+) + (deoxyribonucleotide)n-3'-hydroxyl + 5'-phospho-(deoxyribonucleotide)m = (deoxyribonucleotide)n+m + AMP + beta-nicotinamide D-nucleotide.</text>
        <dbReference type="EC" id="6.5.1.2"/>
    </reaction>
</comment>
<dbReference type="GO" id="GO:0003911">
    <property type="term" value="F:DNA ligase (NAD+) activity"/>
    <property type="evidence" value="ECO:0007669"/>
    <property type="project" value="UniProtKB-UniRule"/>
</dbReference>
<dbReference type="SMART" id="SM00292">
    <property type="entry name" value="BRCT"/>
    <property type="match status" value="1"/>
</dbReference>
<evidence type="ECO:0000256" key="15">
    <source>
        <dbReference type="RuleBase" id="RU000618"/>
    </source>
</evidence>
<dbReference type="InterPro" id="IPR004150">
    <property type="entry name" value="NAD_DNA_ligase_OB"/>
</dbReference>
<evidence type="ECO:0000256" key="12">
    <source>
        <dbReference type="ARBA" id="ARBA00034005"/>
    </source>
</evidence>
<evidence type="ECO:0000256" key="8">
    <source>
        <dbReference type="ARBA" id="ARBA00022833"/>
    </source>
</evidence>
<dbReference type="HAMAP" id="MF_01588">
    <property type="entry name" value="DNA_ligase_A"/>
    <property type="match status" value="1"/>
</dbReference>
<dbReference type="CDD" id="cd17748">
    <property type="entry name" value="BRCT_DNA_ligase_like"/>
    <property type="match status" value="1"/>
</dbReference>
<dbReference type="InterPro" id="IPR033136">
    <property type="entry name" value="DNA_ligase_CS"/>
</dbReference>
<feature type="binding site" evidence="14">
    <location>
        <begin position="84"/>
        <end position="85"/>
    </location>
    <ligand>
        <name>NAD(+)</name>
        <dbReference type="ChEBI" id="CHEBI:57540"/>
    </ligand>
</feature>
<dbReference type="InterPro" id="IPR013839">
    <property type="entry name" value="DNAligase_adenylation"/>
</dbReference>
<evidence type="ECO:0000256" key="14">
    <source>
        <dbReference type="HAMAP-Rule" id="MF_01588"/>
    </source>
</evidence>
<dbReference type="InterPro" id="IPR001357">
    <property type="entry name" value="BRCT_dom"/>
</dbReference>
<dbReference type="Pfam" id="PF12826">
    <property type="entry name" value="HHH_2"/>
    <property type="match status" value="2"/>
</dbReference>
<feature type="binding site" evidence="14">
    <location>
        <position position="317"/>
    </location>
    <ligand>
        <name>NAD(+)</name>
        <dbReference type="ChEBI" id="CHEBI:57540"/>
    </ligand>
</feature>
<evidence type="ECO:0000259" key="16">
    <source>
        <dbReference type="PROSITE" id="PS50172"/>
    </source>
</evidence>
<keyword evidence="8 14" id="KW-0862">Zinc</keyword>
<keyword evidence="14" id="KW-0464">Manganese</keyword>
<dbReference type="EMBL" id="VLKG01000001">
    <property type="protein sequence ID" value="TWH77150.1"/>
    <property type="molecule type" value="Genomic_DNA"/>
</dbReference>
<evidence type="ECO:0000256" key="7">
    <source>
        <dbReference type="ARBA" id="ARBA00022763"/>
    </source>
</evidence>
<gene>
    <name evidence="14" type="primary">ligA</name>
    <name evidence="17" type="ORF">LX59_00053</name>
</gene>
<feature type="binding site" evidence="14">
    <location>
        <position position="177"/>
    </location>
    <ligand>
        <name>NAD(+)</name>
        <dbReference type="ChEBI" id="CHEBI:57540"/>
    </ligand>
</feature>
<keyword evidence="11 14" id="KW-0234">DNA repair</keyword>
<accession>A0A562J213</accession>
<dbReference type="NCBIfam" id="TIGR00575">
    <property type="entry name" value="dnlj"/>
    <property type="match status" value="1"/>
</dbReference>
<keyword evidence="4 14" id="KW-0436">Ligase</keyword>
<feature type="binding site" evidence="14">
    <location>
        <position position="117"/>
    </location>
    <ligand>
        <name>NAD(+)</name>
        <dbReference type="ChEBI" id="CHEBI:57540"/>
    </ligand>
</feature>
<keyword evidence="18" id="KW-1185">Reference proteome</keyword>
<dbReference type="Pfam" id="PF03120">
    <property type="entry name" value="OB_DNA_ligase"/>
    <property type="match status" value="1"/>
</dbReference>
<feature type="binding site" evidence="14">
    <location>
        <position position="414"/>
    </location>
    <ligand>
        <name>Zn(2+)</name>
        <dbReference type="ChEBI" id="CHEBI:29105"/>
    </ligand>
</feature>
<evidence type="ECO:0000256" key="5">
    <source>
        <dbReference type="ARBA" id="ARBA00022705"/>
    </source>
</evidence>
<dbReference type="GO" id="GO:0006260">
    <property type="term" value="P:DNA replication"/>
    <property type="evidence" value="ECO:0007669"/>
    <property type="project" value="UniProtKB-KW"/>
</dbReference>
<keyword evidence="6 14" id="KW-0479">Metal-binding</keyword>